<accession>A0A378ME87</accession>
<organism evidence="3 4">
    <name type="scientific">Listeria grayi</name>
    <name type="common">Listeria murrayi</name>
    <dbReference type="NCBI Taxonomy" id="1641"/>
    <lineage>
        <taxon>Bacteria</taxon>
        <taxon>Bacillati</taxon>
        <taxon>Bacillota</taxon>
        <taxon>Bacilli</taxon>
        <taxon>Bacillales</taxon>
        <taxon>Listeriaceae</taxon>
        <taxon>Listeria</taxon>
    </lineage>
</organism>
<dbReference type="AlphaFoldDB" id="A0A378ME87"/>
<dbReference type="RefSeq" id="WP_003754947.1">
    <property type="nucleotide sequence ID" value="NZ_CABKNG010000001.1"/>
</dbReference>
<dbReference type="SUPFAM" id="SSF48452">
    <property type="entry name" value="TPR-like"/>
    <property type="match status" value="1"/>
</dbReference>
<feature type="repeat" description="TPR" evidence="1">
    <location>
        <begin position="66"/>
        <end position="99"/>
    </location>
</feature>
<protein>
    <submittedName>
        <fullName evidence="3">Flp pilus assembly protein TadD, contains TPR repeats</fullName>
    </submittedName>
</protein>
<evidence type="ECO:0000313" key="4">
    <source>
        <dbReference type="Proteomes" id="UP000254879"/>
    </source>
</evidence>
<dbReference type="PROSITE" id="PS50005">
    <property type="entry name" value="TPR"/>
    <property type="match status" value="1"/>
</dbReference>
<proteinExistence type="predicted"/>
<keyword evidence="1" id="KW-0802">TPR repeat</keyword>
<feature type="domain" description="Tetratrico peptide repeat group 5" evidence="2">
    <location>
        <begin position="33"/>
        <end position="150"/>
    </location>
</feature>
<evidence type="ECO:0000256" key="1">
    <source>
        <dbReference type="PROSITE-ProRule" id="PRU00339"/>
    </source>
</evidence>
<dbReference type="InterPro" id="IPR041656">
    <property type="entry name" value="TPR_5"/>
</dbReference>
<dbReference type="EMBL" id="UGPG01000001">
    <property type="protein sequence ID" value="STY43796.1"/>
    <property type="molecule type" value="Genomic_DNA"/>
</dbReference>
<evidence type="ECO:0000259" key="2">
    <source>
        <dbReference type="Pfam" id="PF12688"/>
    </source>
</evidence>
<dbReference type="InterPro" id="IPR019734">
    <property type="entry name" value="TPR_rpt"/>
</dbReference>
<reference evidence="3 4" key="1">
    <citation type="submission" date="2018-06" db="EMBL/GenBank/DDBJ databases">
        <authorList>
            <consortium name="Pathogen Informatics"/>
            <person name="Doyle S."/>
        </authorList>
    </citation>
    <scope>NUCLEOTIDE SEQUENCE [LARGE SCALE GENOMIC DNA]</scope>
    <source>
        <strain evidence="4">NCTC 10815</strain>
    </source>
</reference>
<dbReference type="InterPro" id="IPR011990">
    <property type="entry name" value="TPR-like_helical_dom_sf"/>
</dbReference>
<dbReference type="Proteomes" id="UP000254879">
    <property type="component" value="Unassembled WGS sequence"/>
</dbReference>
<evidence type="ECO:0000313" key="3">
    <source>
        <dbReference type="EMBL" id="STY43796.1"/>
    </source>
</evidence>
<name>A0A378ME87_LISGR</name>
<sequence>MIREKLQNKAYLEALEIIEKELQKTPEDAELNYYAAWANDSLGRETAAIPFYELALSGKLTTTDRLEAFIGLGSTYRVTGNYERAHHLLEQAIQEFPNEPVLQVFQAMVKYNQTDYKAAVSQLLTLIIQHASDKNIRAFERALTFYTQNLDYRYEVTEEDTHE</sequence>
<gene>
    <name evidence="3" type="ORF">NCTC10815_01100</name>
</gene>
<dbReference type="Pfam" id="PF12688">
    <property type="entry name" value="TPR_5"/>
    <property type="match status" value="1"/>
</dbReference>
<dbReference type="Gene3D" id="1.25.40.10">
    <property type="entry name" value="Tetratricopeptide repeat domain"/>
    <property type="match status" value="1"/>
</dbReference>